<dbReference type="AlphaFoldDB" id="A0A4R6N3N6"/>
<keyword evidence="1" id="KW-0812">Transmembrane</keyword>
<organism evidence="3 4">
    <name type="scientific">Roseateles asaccharophilus</name>
    <dbReference type="NCBI Taxonomy" id="582607"/>
    <lineage>
        <taxon>Bacteria</taxon>
        <taxon>Pseudomonadati</taxon>
        <taxon>Pseudomonadota</taxon>
        <taxon>Betaproteobacteria</taxon>
        <taxon>Burkholderiales</taxon>
        <taxon>Sphaerotilaceae</taxon>
        <taxon>Roseateles</taxon>
    </lineage>
</organism>
<dbReference type="Proteomes" id="UP000295357">
    <property type="component" value="Unassembled WGS sequence"/>
</dbReference>
<keyword evidence="4" id="KW-1185">Reference proteome</keyword>
<evidence type="ECO:0000256" key="1">
    <source>
        <dbReference type="SAM" id="Phobius"/>
    </source>
</evidence>
<feature type="transmembrane region" description="Helical" evidence="1">
    <location>
        <begin position="9"/>
        <end position="35"/>
    </location>
</feature>
<name>A0A4R6N3N6_9BURK</name>
<gene>
    <name evidence="3" type="ORF">DFR39_104344</name>
</gene>
<dbReference type="RefSeq" id="WP_133603737.1">
    <property type="nucleotide sequence ID" value="NZ_JAUFPJ010000004.1"/>
</dbReference>
<feature type="domain" description="NfeD-like C-terminal" evidence="2">
    <location>
        <begin position="86"/>
        <end position="142"/>
    </location>
</feature>
<keyword evidence="1" id="KW-0472">Membrane</keyword>
<dbReference type="Pfam" id="PF01957">
    <property type="entry name" value="NfeD"/>
    <property type="match status" value="1"/>
</dbReference>
<dbReference type="InterPro" id="IPR002810">
    <property type="entry name" value="NfeD-like_C"/>
</dbReference>
<feature type="transmembrane region" description="Helical" evidence="1">
    <location>
        <begin position="41"/>
        <end position="67"/>
    </location>
</feature>
<keyword evidence="1" id="KW-1133">Transmembrane helix</keyword>
<keyword evidence="3" id="KW-0378">Hydrolase</keyword>
<protein>
    <submittedName>
        <fullName evidence="3">Membrane protein implicated in regulation of membrane protease activity</fullName>
    </submittedName>
</protein>
<sequence length="142" mass="14973">MELWNGSTLWWVIAGTLVALELATGTFYLLMLALGAAAGALAAHLGLGLAAQISTAALVGGLAVLFWHRRRASQPQTPSSSNPDVNLDVGQQVQVTHWLADGRTTVRYRGAEWQARFDGSGSPTPGLHTIRAVEGSCLVLAP</sequence>
<dbReference type="GO" id="GO:0006508">
    <property type="term" value="P:proteolysis"/>
    <property type="evidence" value="ECO:0007669"/>
    <property type="project" value="UniProtKB-KW"/>
</dbReference>
<accession>A0A4R6N3N6</accession>
<comment type="caution">
    <text evidence="3">The sequence shown here is derived from an EMBL/GenBank/DDBJ whole genome shotgun (WGS) entry which is preliminary data.</text>
</comment>
<dbReference type="GO" id="GO:0008233">
    <property type="term" value="F:peptidase activity"/>
    <property type="evidence" value="ECO:0007669"/>
    <property type="project" value="UniProtKB-KW"/>
</dbReference>
<reference evidence="3 4" key="1">
    <citation type="submission" date="2019-03" db="EMBL/GenBank/DDBJ databases">
        <title>Genomic Encyclopedia of Type Strains, Phase IV (KMG-IV): sequencing the most valuable type-strain genomes for metagenomic binning, comparative biology and taxonomic classification.</title>
        <authorList>
            <person name="Goeker M."/>
        </authorList>
    </citation>
    <scope>NUCLEOTIDE SEQUENCE [LARGE SCALE GENOMIC DNA]</scope>
    <source>
        <strain evidence="3 4">DSM 25082</strain>
    </source>
</reference>
<evidence type="ECO:0000313" key="4">
    <source>
        <dbReference type="Proteomes" id="UP000295357"/>
    </source>
</evidence>
<evidence type="ECO:0000259" key="2">
    <source>
        <dbReference type="Pfam" id="PF01957"/>
    </source>
</evidence>
<keyword evidence="3" id="KW-0645">Protease</keyword>
<proteinExistence type="predicted"/>
<dbReference type="EMBL" id="SNXE01000004">
    <property type="protein sequence ID" value="TDP09779.1"/>
    <property type="molecule type" value="Genomic_DNA"/>
</dbReference>
<dbReference type="OrthoDB" id="5654021at2"/>
<evidence type="ECO:0000313" key="3">
    <source>
        <dbReference type="EMBL" id="TDP09779.1"/>
    </source>
</evidence>